<keyword evidence="3" id="KW-0547">Nucleotide-binding</keyword>
<keyword evidence="1" id="KW-0808">Transferase</keyword>
<dbReference type="SUPFAM" id="SSF55874">
    <property type="entry name" value="ATPase domain of HSP90 chaperone/DNA topoisomerase II/histidine kinase"/>
    <property type="match status" value="1"/>
</dbReference>
<dbReference type="InterPro" id="IPR003594">
    <property type="entry name" value="HATPase_dom"/>
</dbReference>
<dbReference type="PANTHER" id="PTHR35526">
    <property type="entry name" value="ANTI-SIGMA-F FACTOR RSBW-RELATED"/>
    <property type="match status" value="1"/>
</dbReference>
<dbReference type="GO" id="GO:0004674">
    <property type="term" value="F:protein serine/threonine kinase activity"/>
    <property type="evidence" value="ECO:0007669"/>
    <property type="project" value="UniProtKB-KW"/>
</dbReference>
<name>A0A7V1M1I9_CALAY</name>
<evidence type="ECO:0000256" key="1">
    <source>
        <dbReference type="ARBA" id="ARBA00022527"/>
    </source>
</evidence>
<comment type="caution">
    <text evidence="3">The sequence shown here is derived from an EMBL/GenBank/DDBJ whole genome shotgun (WGS) entry which is preliminary data.</text>
</comment>
<reference evidence="3" key="1">
    <citation type="journal article" date="2020" name="mSystems">
        <title>Genome- and Community-Level Interaction Insights into Carbon Utilization and Element Cycling Functions of Hydrothermarchaeota in Hydrothermal Sediment.</title>
        <authorList>
            <person name="Zhou Z."/>
            <person name="Liu Y."/>
            <person name="Xu W."/>
            <person name="Pan J."/>
            <person name="Luo Z.H."/>
            <person name="Li M."/>
        </authorList>
    </citation>
    <scope>NUCLEOTIDE SEQUENCE [LARGE SCALE GENOMIC DNA]</scope>
    <source>
        <strain evidence="3">HyVt-456</strain>
    </source>
</reference>
<feature type="domain" description="Histidine kinase/HSP90-like ATPase" evidence="2">
    <location>
        <begin position="13"/>
        <end position="137"/>
    </location>
</feature>
<protein>
    <submittedName>
        <fullName evidence="3">ATP-binding protein</fullName>
    </submittedName>
</protein>
<keyword evidence="1" id="KW-0418">Kinase</keyword>
<dbReference type="Proteomes" id="UP000886005">
    <property type="component" value="Unassembled WGS sequence"/>
</dbReference>
<dbReference type="Gene3D" id="3.30.565.10">
    <property type="entry name" value="Histidine kinase-like ATPase, C-terminal domain"/>
    <property type="match status" value="1"/>
</dbReference>
<dbReference type="PANTHER" id="PTHR35526:SF3">
    <property type="entry name" value="ANTI-SIGMA-F FACTOR RSBW"/>
    <property type="match status" value="1"/>
</dbReference>
<evidence type="ECO:0000313" key="3">
    <source>
        <dbReference type="EMBL" id="HED11534.1"/>
    </source>
</evidence>
<keyword evidence="3" id="KW-0067">ATP-binding</keyword>
<dbReference type="AlphaFoldDB" id="A0A7V1M1I9"/>
<dbReference type="Pfam" id="PF13581">
    <property type="entry name" value="HATPase_c_2"/>
    <property type="match status" value="1"/>
</dbReference>
<accession>A0A7V1M1I9</accession>
<dbReference type="CDD" id="cd16936">
    <property type="entry name" value="HATPase_RsbW-like"/>
    <property type="match status" value="1"/>
</dbReference>
<organism evidence="3">
    <name type="scientific">Caldithrix abyssi</name>
    <dbReference type="NCBI Taxonomy" id="187145"/>
    <lineage>
        <taxon>Bacteria</taxon>
        <taxon>Pseudomonadati</taxon>
        <taxon>Calditrichota</taxon>
        <taxon>Calditrichia</taxon>
        <taxon>Calditrichales</taxon>
        <taxon>Calditrichaceae</taxon>
        <taxon>Caldithrix</taxon>
    </lineage>
</organism>
<dbReference type="InterPro" id="IPR036890">
    <property type="entry name" value="HATPase_C_sf"/>
</dbReference>
<sequence length="142" mass="15869">MSEKIEFEHTERFPSSIEYLDKIESISTQIAHEAGFNDSTVDDISIALTELVNNAIHHGNKDDISKTVTVKFTRTGKALTISIRDEGSGFKMEALNDPLHPENLLADNGRGIYLVKALMDDVSFNFRDGSTEVIISKNRKLK</sequence>
<dbReference type="GO" id="GO:0005524">
    <property type="term" value="F:ATP binding"/>
    <property type="evidence" value="ECO:0007669"/>
    <property type="project" value="UniProtKB-KW"/>
</dbReference>
<keyword evidence="1" id="KW-0723">Serine/threonine-protein kinase</keyword>
<proteinExistence type="predicted"/>
<dbReference type="InterPro" id="IPR050267">
    <property type="entry name" value="Anti-sigma-factor_SerPK"/>
</dbReference>
<dbReference type="EMBL" id="DRLD01000356">
    <property type="protein sequence ID" value="HED11534.1"/>
    <property type="molecule type" value="Genomic_DNA"/>
</dbReference>
<evidence type="ECO:0000259" key="2">
    <source>
        <dbReference type="Pfam" id="PF13581"/>
    </source>
</evidence>
<gene>
    <name evidence="3" type="ORF">ENJ10_12655</name>
</gene>